<name>V8BDL0_STRPA</name>
<evidence type="ECO:0000313" key="1">
    <source>
        <dbReference type="EMBL" id="ETD12872.1"/>
    </source>
</evidence>
<dbReference type="HOGENOM" id="CLU_199873_1_0_9"/>
<dbReference type="EMBL" id="AZJD01000004">
    <property type="protein sequence ID" value="ETD12872.1"/>
    <property type="molecule type" value="Genomic_DNA"/>
</dbReference>
<dbReference type="AlphaFoldDB" id="V8BDL0"/>
<proteinExistence type="predicted"/>
<protein>
    <recommendedName>
        <fullName evidence="3">DUF2292 domain-containing protein</fullName>
    </recommendedName>
</protein>
<keyword evidence="2" id="KW-1185">Reference proteome</keyword>
<organism evidence="1 2">
    <name type="scientific">Streptococcus parasanguinis CC87K</name>
    <dbReference type="NCBI Taxonomy" id="1073372"/>
    <lineage>
        <taxon>Bacteria</taxon>
        <taxon>Bacillati</taxon>
        <taxon>Bacillota</taxon>
        <taxon>Bacilli</taxon>
        <taxon>Lactobacillales</taxon>
        <taxon>Streptococcaceae</taxon>
        <taxon>Streptococcus</taxon>
    </lineage>
</organism>
<dbReference type="Proteomes" id="UP000018716">
    <property type="component" value="Unassembled WGS sequence"/>
</dbReference>
<evidence type="ECO:0000313" key="2">
    <source>
        <dbReference type="Proteomes" id="UP000018716"/>
    </source>
</evidence>
<evidence type="ECO:0008006" key="3">
    <source>
        <dbReference type="Google" id="ProtNLM"/>
    </source>
</evidence>
<comment type="caution">
    <text evidence="1">The sequence shown here is derived from an EMBL/GenBank/DDBJ whole genome shotgun (WGS) entry which is preliminary data.</text>
</comment>
<dbReference type="PATRIC" id="fig|1073372.3.peg.1032"/>
<gene>
    <name evidence="1" type="ORF">HMPREF1195_01006</name>
</gene>
<reference evidence="1 2" key="1">
    <citation type="submission" date="2013-10" db="EMBL/GenBank/DDBJ databases">
        <title>The Genome Sequence of Streptococcus parasanguinis CC87K.</title>
        <authorList>
            <consortium name="The Broad Institute Genomics Platform"/>
            <person name="Earl A."/>
            <person name="Allen-Vercoe E."/>
            <person name="Daigneault M."/>
            <person name="Young S.K."/>
            <person name="Zeng Q."/>
            <person name="Gargeya S."/>
            <person name="Fitzgerald M."/>
            <person name="Abouelleil A."/>
            <person name="Alvarado L."/>
            <person name="Chapman S.B."/>
            <person name="Gainer-Dewar J."/>
            <person name="Goldberg J."/>
            <person name="Griggs A."/>
            <person name="Gujja S."/>
            <person name="Hansen M."/>
            <person name="Howarth C."/>
            <person name="Imamovic A."/>
            <person name="Ireland A."/>
            <person name="Larimer J."/>
            <person name="McCowan C."/>
            <person name="Murphy C."/>
            <person name="Pearson M."/>
            <person name="Poon T.W."/>
            <person name="Priest M."/>
            <person name="Roberts A."/>
            <person name="Saif S."/>
            <person name="Shea T."/>
            <person name="Sykes S."/>
            <person name="Wortman J."/>
            <person name="Nusbaum C."/>
            <person name="Birren B."/>
        </authorList>
    </citation>
    <scope>NUCLEOTIDE SEQUENCE [LARGE SCALE GENOMIC DNA]</scope>
    <source>
        <strain evidence="1 2">CC87K</strain>
    </source>
</reference>
<sequence length="53" mass="6192">MHEKILIEKMEDGYLFYLKNGIIESVKVPAYGKLTLVYQHGKVCYVEKTETIK</sequence>
<accession>V8BDL0</accession>